<reference evidence="6" key="1">
    <citation type="submission" date="2017-09" db="EMBL/GenBank/DDBJ databases">
        <title>Genome evolution observed in wild isolates of Caulobacter crescentus.</title>
        <authorList>
            <person name="Ely B."/>
            <person name="Wilson K."/>
            <person name="Scott D."/>
        </authorList>
    </citation>
    <scope>NUCLEOTIDE SEQUENCE [LARGE SCALE GENOMIC DNA]</scope>
    <source>
        <strain evidence="6">CB13b1a</strain>
    </source>
</reference>
<evidence type="ECO:0008006" key="7">
    <source>
        <dbReference type="Google" id="ProtNLM"/>
    </source>
</evidence>
<dbReference type="Pfam" id="PF05876">
    <property type="entry name" value="GpA_ATPase"/>
    <property type="match status" value="1"/>
</dbReference>
<feature type="chain" id="PRO_5012990643" description="Terminase" evidence="2">
    <location>
        <begin position="27"/>
        <end position="738"/>
    </location>
</feature>
<dbReference type="GO" id="GO:0016887">
    <property type="term" value="F:ATP hydrolysis activity"/>
    <property type="evidence" value="ECO:0007669"/>
    <property type="project" value="InterPro"/>
</dbReference>
<proteinExistence type="predicted"/>
<feature type="domain" description="Phage terminase large subunit GpA ATPase" evidence="3">
    <location>
        <begin position="52"/>
        <end position="294"/>
    </location>
</feature>
<dbReference type="InterPro" id="IPR046454">
    <property type="entry name" value="GpA_endonuclease"/>
</dbReference>
<organism evidence="5 6">
    <name type="scientific">Caulobacter vibrioides</name>
    <name type="common">Caulobacter crescentus</name>
    <dbReference type="NCBI Taxonomy" id="155892"/>
    <lineage>
        <taxon>Bacteria</taxon>
        <taxon>Pseudomonadati</taxon>
        <taxon>Pseudomonadota</taxon>
        <taxon>Alphaproteobacteria</taxon>
        <taxon>Caulobacterales</taxon>
        <taxon>Caulobacteraceae</taxon>
        <taxon>Caulobacter</taxon>
    </lineage>
</organism>
<protein>
    <recommendedName>
        <fullName evidence="7">Terminase</fullName>
    </recommendedName>
</protein>
<name>A0A290MQW5_CAUVI</name>
<dbReference type="GO" id="GO:0004519">
    <property type="term" value="F:endonuclease activity"/>
    <property type="evidence" value="ECO:0007669"/>
    <property type="project" value="InterPro"/>
</dbReference>
<evidence type="ECO:0000313" key="6">
    <source>
        <dbReference type="Proteomes" id="UP000217311"/>
    </source>
</evidence>
<accession>A0A290MQW5</accession>
<dbReference type="InterPro" id="IPR046453">
    <property type="entry name" value="GpA_ATPase"/>
</dbReference>
<feature type="region of interest" description="Disordered" evidence="1">
    <location>
        <begin position="681"/>
        <end position="738"/>
    </location>
</feature>
<dbReference type="RefSeq" id="WP_096053506.1">
    <property type="nucleotide sequence ID" value="NZ_CP023315.3"/>
</dbReference>
<dbReference type="EMBL" id="CP023315">
    <property type="protein sequence ID" value="ATC34156.1"/>
    <property type="molecule type" value="Genomic_DNA"/>
</dbReference>
<dbReference type="Proteomes" id="UP000217311">
    <property type="component" value="Chromosome"/>
</dbReference>
<gene>
    <name evidence="5" type="ORF">CA606_18475</name>
</gene>
<evidence type="ECO:0000259" key="3">
    <source>
        <dbReference type="Pfam" id="PF05876"/>
    </source>
</evidence>
<feature type="domain" description="Terminase large subunit GpA endonuclease" evidence="4">
    <location>
        <begin position="358"/>
        <end position="660"/>
    </location>
</feature>
<evidence type="ECO:0000259" key="4">
    <source>
        <dbReference type="Pfam" id="PF20454"/>
    </source>
</evidence>
<sequence length="738" mass="81956">MSALRSQFPGLAVGWAVMFSAVAANATPPVEQTVSVWSDEYRYISPESGARITGRWKTSVAPYMRRPMDVSGVDHPCGSVWLRWSAKTGKTQVFLNSAMHCIDTAPRSAMVVCASDQKQKDFEKEVFSPNIRASPKVGLKIMAVKAGAENSSTKYHKRFRGGFLKIANAGSEAQLQQSDIGLLIFEEPSSYPRDVGGRGSPIRQARTRTLAWGDDAKELGGGTPKFVGDCPVTVEIERRTHEKYYVPCPHCNAKQLLLWENMQFEGGRPFFICQSNSCGQSIGHEHKRWMLDQADAGNGGWLACFQHQRSDGTPDLEHPNIPPPPCIEHGAWEYWLGRRGPDCQGALLEGRDPSFDGIWQAYSPFTTWSRIFVEFDEAMKSDDPEALVTFWQQVLGLPFEAAYDRPATARLYEKRAEAAAIAMVERGRIPPWAWTVFLGVDLQGDRIEWAVWVVGPSGPLPEGAKGRRYARIDSGIIPIPPIDPRAWSELADITKRTYEGDACRPIGFDRVGVDTGGHHTNRAYVFCMGRPNVMALKGASEKEQKQVFPIEAGTRRKAKVGRRVVGEVQLYLVGTHNIKKEIYFGLAQTLAGVELGEHLSGSVTLEGTASELDFQQMTAEVLLPPDPSKKPPRKYEIWEPVKGVRNEQLDMAVYCHAIAWSFLPDVMTEEDWKRLIADRRREPSREGQLPLEGLWSAAPALPPTNTPAAAPERRSAPAGDPVDNVHPLLKLARDMRGT</sequence>
<evidence type="ECO:0000256" key="2">
    <source>
        <dbReference type="SAM" id="SignalP"/>
    </source>
</evidence>
<dbReference type="Pfam" id="PF20454">
    <property type="entry name" value="GpA_nuclease"/>
    <property type="match status" value="1"/>
</dbReference>
<evidence type="ECO:0000313" key="5">
    <source>
        <dbReference type="EMBL" id="ATC34156.1"/>
    </source>
</evidence>
<evidence type="ECO:0000256" key="1">
    <source>
        <dbReference type="SAM" id="MobiDB-lite"/>
    </source>
</evidence>
<keyword evidence="2" id="KW-0732">Signal</keyword>
<feature type="signal peptide" evidence="2">
    <location>
        <begin position="1"/>
        <end position="26"/>
    </location>
</feature>
<dbReference type="AlphaFoldDB" id="A0A290MQW5"/>